<evidence type="ECO:0000259" key="8">
    <source>
        <dbReference type="Pfam" id="PF01431"/>
    </source>
</evidence>
<evidence type="ECO:0000256" key="1">
    <source>
        <dbReference type="ARBA" id="ARBA00001947"/>
    </source>
</evidence>
<keyword evidence="3" id="KW-0645">Protease</keyword>
<dbReference type="PRINTS" id="PR00786">
    <property type="entry name" value="NEPRILYSIN"/>
</dbReference>
<evidence type="ECO:0000313" key="10">
    <source>
        <dbReference type="EMBL" id="KAK7490129.1"/>
    </source>
</evidence>
<dbReference type="EMBL" id="JACVVK020000130">
    <property type="protein sequence ID" value="KAK7490129.1"/>
    <property type="molecule type" value="Genomic_DNA"/>
</dbReference>
<evidence type="ECO:0000256" key="7">
    <source>
        <dbReference type="ARBA" id="ARBA00023049"/>
    </source>
</evidence>
<proteinExistence type="inferred from homology"/>
<dbReference type="InterPro" id="IPR018497">
    <property type="entry name" value="Peptidase_M13_C"/>
</dbReference>
<reference evidence="10 11" key="1">
    <citation type="journal article" date="2023" name="Sci. Data">
        <title>Genome assembly of the Korean intertidal mud-creeper Batillaria attramentaria.</title>
        <authorList>
            <person name="Patra A.K."/>
            <person name="Ho P.T."/>
            <person name="Jun S."/>
            <person name="Lee S.J."/>
            <person name="Kim Y."/>
            <person name="Won Y.J."/>
        </authorList>
    </citation>
    <scope>NUCLEOTIDE SEQUENCE [LARGE SCALE GENOMIC DNA]</scope>
    <source>
        <strain evidence="10">Wonlab-2016</strain>
    </source>
</reference>
<dbReference type="GO" id="GO:0046872">
    <property type="term" value="F:metal ion binding"/>
    <property type="evidence" value="ECO:0007669"/>
    <property type="project" value="UniProtKB-KW"/>
</dbReference>
<dbReference type="CDD" id="cd08662">
    <property type="entry name" value="M13"/>
    <property type="match status" value="1"/>
</dbReference>
<evidence type="ECO:0000256" key="4">
    <source>
        <dbReference type="ARBA" id="ARBA00022723"/>
    </source>
</evidence>
<organism evidence="10 11">
    <name type="scientific">Batillaria attramentaria</name>
    <dbReference type="NCBI Taxonomy" id="370345"/>
    <lineage>
        <taxon>Eukaryota</taxon>
        <taxon>Metazoa</taxon>
        <taxon>Spiralia</taxon>
        <taxon>Lophotrochozoa</taxon>
        <taxon>Mollusca</taxon>
        <taxon>Gastropoda</taxon>
        <taxon>Caenogastropoda</taxon>
        <taxon>Sorbeoconcha</taxon>
        <taxon>Cerithioidea</taxon>
        <taxon>Batillariidae</taxon>
        <taxon>Batillaria</taxon>
    </lineage>
</organism>
<evidence type="ECO:0000256" key="6">
    <source>
        <dbReference type="ARBA" id="ARBA00022833"/>
    </source>
</evidence>
<feature type="domain" description="Peptidase M13 C-terminal" evidence="8">
    <location>
        <begin position="296"/>
        <end position="501"/>
    </location>
</feature>
<dbReference type="PANTHER" id="PTHR11733">
    <property type="entry name" value="ZINC METALLOPROTEASE FAMILY M13 NEPRILYSIN-RELATED"/>
    <property type="match status" value="1"/>
</dbReference>
<name>A0ABD0KSB9_9CAEN</name>
<keyword evidence="4" id="KW-0479">Metal-binding</keyword>
<dbReference type="PROSITE" id="PS51885">
    <property type="entry name" value="NEPRILYSIN"/>
    <property type="match status" value="1"/>
</dbReference>
<dbReference type="Pfam" id="PF05649">
    <property type="entry name" value="Peptidase_M13_N"/>
    <property type="match status" value="1"/>
</dbReference>
<dbReference type="AlphaFoldDB" id="A0ABD0KSB9"/>
<evidence type="ECO:0000256" key="5">
    <source>
        <dbReference type="ARBA" id="ARBA00022801"/>
    </source>
</evidence>
<keyword evidence="11" id="KW-1185">Reference proteome</keyword>
<evidence type="ECO:0000256" key="2">
    <source>
        <dbReference type="ARBA" id="ARBA00007357"/>
    </source>
</evidence>
<feature type="domain" description="Peptidase M13 N-terminal" evidence="9">
    <location>
        <begin position="8"/>
        <end position="242"/>
    </location>
</feature>
<dbReference type="PANTHER" id="PTHR11733:SF167">
    <property type="entry name" value="FI17812P1-RELATED"/>
    <property type="match status" value="1"/>
</dbReference>
<protein>
    <submittedName>
        <fullName evidence="10">Uncharacterized protein</fullName>
    </submittedName>
</protein>
<dbReference type="GO" id="GO:0008237">
    <property type="term" value="F:metallopeptidase activity"/>
    <property type="evidence" value="ECO:0007669"/>
    <property type="project" value="UniProtKB-KW"/>
</dbReference>
<accession>A0ABD0KSB9</accession>
<dbReference type="InterPro" id="IPR024079">
    <property type="entry name" value="MetalloPept_cat_dom_sf"/>
</dbReference>
<evidence type="ECO:0000256" key="3">
    <source>
        <dbReference type="ARBA" id="ARBA00022670"/>
    </source>
</evidence>
<evidence type="ECO:0000313" key="11">
    <source>
        <dbReference type="Proteomes" id="UP001519460"/>
    </source>
</evidence>
<dbReference type="InterPro" id="IPR000718">
    <property type="entry name" value="Peptidase_M13"/>
</dbReference>
<keyword evidence="5" id="KW-0378">Hydrolase</keyword>
<dbReference type="InterPro" id="IPR008753">
    <property type="entry name" value="Peptidase_M13_N"/>
</dbReference>
<gene>
    <name evidence="10" type="ORF">BaRGS_00018651</name>
</gene>
<comment type="similarity">
    <text evidence="2">Belongs to the peptidase M13 family.</text>
</comment>
<sequence>MSFFVFQYIDDYKTFIRTVGSLLLRDASPNATDEEKTSRVEQFVNDAFEVESKIVDVKASSMRHPNPFAPEERMTLQQLSDQTSGAAAVDGSTPVVVPEKAYLLNLTNWIKDEMAAEAKTIKRKLNNYIVWRLAHRYAQDLSWEYTTAGQQFEMDILGAKLFPSTWWYCVTKLEVFMHEAMGAMLVREHFGEANKRKAHEITDHVKTALMESLSSTLHWMSVESRNKAEQKLLDSIMKIGYPDYMMREDTLNMKFATFTVNQDTYFQNLLSSNKVLQKYINEQFTNFGKNSQRALYYSPWKELIVPAGLLQFPIYDHTSPNYMNFGSMGSIVGTALVHAVDAEGEEEQEYQRVRQCMVDAYSDAVQGPFGQGPLSAKIKVDMMYYTPQAFRDSSGVKLAYQAYKDWMAETGGEKRMPGAAWTNEQSFFVAFAQVICCWVDETVTPYGSQSSHCIKHSYLGNSRHRKTYGEVNRALAQLKEFQEAFQCDSGAKMVAPSRCQLY</sequence>
<dbReference type="SUPFAM" id="SSF55486">
    <property type="entry name" value="Metalloproteases ('zincins'), catalytic domain"/>
    <property type="match status" value="1"/>
</dbReference>
<keyword evidence="6" id="KW-0862">Zinc</keyword>
<comment type="caution">
    <text evidence="10">The sequence shown here is derived from an EMBL/GenBank/DDBJ whole genome shotgun (WGS) entry which is preliminary data.</text>
</comment>
<dbReference type="GO" id="GO:0006508">
    <property type="term" value="P:proteolysis"/>
    <property type="evidence" value="ECO:0007669"/>
    <property type="project" value="UniProtKB-KW"/>
</dbReference>
<dbReference type="Gene3D" id="3.40.390.10">
    <property type="entry name" value="Collagenase (Catalytic Domain)"/>
    <property type="match status" value="1"/>
</dbReference>
<comment type="cofactor">
    <cofactor evidence="1">
        <name>Zn(2+)</name>
        <dbReference type="ChEBI" id="CHEBI:29105"/>
    </cofactor>
</comment>
<keyword evidence="7" id="KW-0482">Metalloprotease</keyword>
<evidence type="ECO:0000259" key="9">
    <source>
        <dbReference type="Pfam" id="PF05649"/>
    </source>
</evidence>
<dbReference type="Pfam" id="PF01431">
    <property type="entry name" value="Peptidase_M13"/>
    <property type="match status" value="1"/>
</dbReference>
<dbReference type="Proteomes" id="UP001519460">
    <property type="component" value="Unassembled WGS sequence"/>
</dbReference>